<name>A0A5R8WRT1_9BACT</name>
<protein>
    <recommendedName>
        <fullName evidence="4">Lipoprotein</fullName>
    </recommendedName>
</protein>
<evidence type="ECO:0000313" key="3">
    <source>
        <dbReference type="Proteomes" id="UP000305517"/>
    </source>
</evidence>
<evidence type="ECO:0008006" key="4">
    <source>
        <dbReference type="Google" id="ProtNLM"/>
    </source>
</evidence>
<proteinExistence type="predicted"/>
<dbReference type="OrthoDB" id="883648at2"/>
<keyword evidence="1" id="KW-0732">Signal</keyword>
<reference evidence="2 3" key="1">
    <citation type="submission" date="2019-05" db="EMBL/GenBank/DDBJ databases">
        <title>Hymenobacter edaphi sp. nov., isolated from abandoned arsenic-contaminated farmland soil.</title>
        <authorList>
            <person name="Nie L."/>
        </authorList>
    </citation>
    <scope>NUCLEOTIDE SEQUENCE [LARGE SCALE GENOMIC DNA]</scope>
    <source>
        <strain evidence="2 3">1-3-3-8</strain>
    </source>
</reference>
<organism evidence="2 3">
    <name type="scientific">Hymenobacter jeollabukensis</name>
    <dbReference type="NCBI Taxonomy" id="2025313"/>
    <lineage>
        <taxon>Bacteria</taxon>
        <taxon>Pseudomonadati</taxon>
        <taxon>Bacteroidota</taxon>
        <taxon>Cytophagia</taxon>
        <taxon>Cytophagales</taxon>
        <taxon>Hymenobacteraceae</taxon>
        <taxon>Hymenobacter</taxon>
    </lineage>
</organism>
<dbReference type="EMBL" id="VAJM01000003">
    <property type="protein sequence ID" value="TLM93875.1"/>
    <property type="molecule type" value="Genomic_DNA"/>
</dbReference>
<dbReference type="AlphaFoldDB" id="A0A5R8WRT1"/>
<evidence type="ECO:0000313" key="2">
    <source>
        <dbReference type="EMBL" id="TLM93875.1"/>
    </source>
</evidence>
<evidence type="ECO:0000256" key="1">
    <source>
        <dbReference type="SAM" id="SignalP"/>
    </source>
</evidence>
<dbReference type="Proteomes" id="UP000305517">
    <property type="component" value="Unassembled WGS sequence"/>
</dbReference>
<dbReference type="RefSeq" id="WP_138076292.1">
    <property type="nucleotide sequence ID" value="NZ_VAJM01000003.1"/>
</dbReference>
<keyword evidence="3" id="KW-1185">Reference proteome</keyword>
<feature type="signal peptide" evidence="1">
    <location>
        <begin position="1"/>
        <end position="22"/>
    </location>
</feature>
<feature type="chain" id="PRO_5024320040" description="Lipoprotein" evidence="1">
    <location>
        <begin position="23"/>
        <end position="189"/>
    </location>
</feature>
<sequence length="189" mass="21233">MKLPAAFRRRLAPLLLAAPALALLLTACDSTPRERQDAVKNSAREIDTLADKAGNAIERIGHRAARWDSASRVRNGQALDTVASAAFAQELLGPYARVSTLTVTNLDPAYTQLLRQTRAKRREWTQRDWDYATAIFDRLNARYRALRLDLPARQEIHIKALQAEFETLETTRDLKDLGDAVRDKPATAR</sequence>
<gene>
    <name evidence="2" type="ORF">FDY95_07515</name>
</gene>
<accession>A0A5R8WRT1</accession>
<dbReference type="PROSITE" id="PS51257">
    <property type="entry name" value="PROKAR_LIPOPROTEIN"/>
    <property type="match status" value="1"/>
</dbReference>
<comment type="caution">
    <text evidence="2">The sequence shown here is derived from an EMBL/GenBank/DDBJ whole genome shotgun (WGS) entry which is preliminary data.</text>
</comment>